<dbReference type="InterPro" id="IPR045087">
    <property type="entry name" value="Cu-oxidase_fam"/>
</dbReference>
<evidence type="ECO:0000259" key="3">
    <source>
        <dbReference type="Pfam" id="PF00394"/>
    </source>
</evidence>
<dbReference type="NCBIfam" id="TIGR04183">
    <property type="entry name" value="Por_Secre_tail"/>
    <property type="match status" value="1"/>
</dbReference>
<dbReference type="EMBL" id="JBHTLI010000001">
    <property type="protein sequence ID" value="MFD1095919.1"/>
    <property type="molecule type" value="Genomic_DNA"/>
</dbReference>
<organism evidence="6 7">
    <name type="scientific">Salegentibacter chungangensis</name>
    <dbReference type="NCBI Taxonomy" id="1335724"/>
    <lineage>
        <taxon>Bacteria</taxon>
        <taxon>Pseudomonadati</taxon>
        <taxon>Bacteroidota</taxon>
        <taxon>Flavobacteriia</taxon>
        <taxon>Flavobacteriales</taxon>
        <taxon>Flavobacteriaceae</taxon>
        <taxon>Salegentibacter</taxon>
    </lineage>
</organism>
<dbReference type="Proteomes" id="UP001597131">
    <property type="component" value="Unassembled WGS sequence"/>
</dbReference>
<feature type="domain" description="Plastocyanin-like" evidence="5">
    <location>
        <begin position="86"/>
        <end position="118"/>
    </location>
</feature>
<evidence type="ECO:0000256" key="1">
    <source>
        <dbReference type="ARBA" id="ARBA00022729"/>
    </source>
</evidence>
<dbReference type="InterPro" id="IPR011707">
    <property type="entry name" value="Cu-oxidase-like_N"/>
</dbReference>
<gene>
    <name evidence="6" type="ORF">ACFQ3Q_09175</name>
</gene>
<feature type="signal peptide" evidence="2">
    <location>
        <begin position="1"/>
        <end position="24"/>
    </location>
</feature>
<evidence type="ECO:0000256" key="2">
    <source>
        <dbReference type="SAM" id="SignalP"/>
    </source>
</evidence>
<dbReference type="CDD" id="cd13891">
    <property type="entry name" value="CuRO_3_CotA_like"/>
    <property type="match status" value="1"/>
</dbReference>
<dbReference type="PANTHER" id="PTHR48267">
    <property type="entry name" value="CUPREDOXIN SUPERFAMILY PROTEIN"/>
    <property type="match status" value="1"/>
</dbReference>
<keyword evidence="1 2" id="KW-0732">Signal</keyword>
<dbReference type="CDD" id="cd13868">
    <property type="entry name" value="CuRO_2_CotA_like"/>
    <property type="match status" value="1"/>
</dbReference>
<protein>
    <submittedName>
        <fullName evidence="6">Multicopper oxidase domain-containing protein</fullName>
    </submittedName>
</protein>
<feature type="chain" id="PRO_5047344208" evidence="2">
    <location>
        <begin position="25"/>
        <end position="683"/>
    </location>
</feature>
<feature type="domain" description="Plastocyanin-like" evidence="3">
    <location>
        <begin position="278"/>
        <end position="356"/>
    </location>
</feature>
<dbReference type="InterPro" id="IPR008972">
    <property type="entry name" value="Cupredoxin"/>
</dbReference>
<reference evidence="7" key="1">
    <citation type="journal article" date="2019" name="Int. J. Syst. Evol. Microbiol.">
        <title>The Global Catalogue of Microorganisms (GCM) 10K type strain sequencing project: providing services to taxonomists for standard genome sequencing and annotation.</title>
        <authorList>
            <consortium name="The Broad Institute Genomics Platform"/>
            <consortium name="The Broad Institute Genome Sequencing Center for Infectious Disease"/>
            <person name="Wu L."/>
            <person name="Ma J."/>
        </authorList>
    </citation>
    <scope>NUCLEOTIDE SEQUENCE [LARGE SCALE GENOMIC DNA]</scope>
    <source>
        <strain evidence="7">CCUG 64793</strain>
    </source>
</reference>
<dbReference type="SUPFAM" id="SSF49503">
    <property type="entry name" value="Cupredoxins"/>
    <property type="match status" value="3"/>
</dbReference>
<evidence type="ECO:0000313" key="6">
    <source>
        <dbReference type="EMBL" id="MFD1095919.1"/>
    </source>
</evidence>
<accession>A0ABW3NUW9</accession>
<dbReference type="Pfam" id="PF00394">
    <property type="entry name" value="Cu-oxidase"/>
    <property type="match status" value="1"/>
</dbReference>
<dbReference type="InterPro" id="IPR026444">
    <property type="entry name" value="Secre_tail"/>
</dbReference>
<dbReference type="Pfam" id="PF07731">
    <property type="entry name" value="Cu-oxidase_2"/>
    <property type="match status" value="1"/>
</dbReference>
<dbReference type="CDD" id="cd13844">
    <property type="entry name" value="CuRO_1_BOD_CotA_like"/>
    <property type="match status" value="1"/>
</dbReference>
<keyword evidence="7" id="KW-1185">Reference proteome</keyword>
<dbReference type="Gene3D" id="2.60.40.420">
    <property type="entry name" value="Cupredoxins - blue copper proteins"/>
    <property type="match status" value="3"/>
</dbReference>
<dbReference type="Pfam" id="PF07732">
    <property type="entry name" value="Cu-oxidase_3"/>
    <property type="match status" value="1"/>
</dbReference>
<dbReference type="InterPro" id="IPR011706">
    <property type="entry name" value="Cu-oxidase_C"/>
</dbReference>
<dbReference type="PANTHER" id="PTHR48267:SF1">
    <property type="entry name" value="BILIRUBIN OXIDASE"/>
    <property type="match status" value="1"/>
</dbReference>
<dbReference type="InterPro" id="IPR001117">
    <property type="entry name" value="Cu-oxidase_2nd"/>
</dbReference>
<comment type="caution">
    <text evidence="6">The sequence shown here is derived from an EMBL/GenBank/DDBJ whole genome shotgun (WGS) entry which is preliminary data.</text>
</comment>
<dbReference type="RefSeq" id="WP_380745039.1">
    <property type="nucleotide sequence ID" value="NZ_JBHTLI010000001.1"/>
</dbReference>
<feature type="domain" description="Plastocyanin-like" evidence="4">
    <location>
        <begin position="453"/>
        <end position="568"/>
    </location>
</feature>
<sequence>MIRKLFSFSLFLILISPSMTSLFAQEYETYEEHNLLDPLSQTKFVNELPIPEVLQPTSGETYYEVPITQFEQHLGLFDESGKALMTTVWGYNGSYPGPTIEAYKDVPITVRWENNLTDKDGFPLIHLFSIDPTLHRADPDKGIPVVTHLHGGHTEVASDGHPQAWYTPYFEEKGEHFVKENYEYANDQEATTLWYHDHALGVTRLNVYAGLAGFYLLRDAWESSLNLPSGEYEVPLVIQDRLFLENGDLFYPSGIDELEDPLEKPLPSDVTVLPEMFGNIILVNGKAWPYLEVEPRKYRLRLLNGSDSRFYELFLPGINFYQIGSDGGLLNSPVRQNRLTIGPGERLDVIVDFSDPQVSGQTLIMKNTARSPYPFGDTPKANTTGQIMAFKVTKALAGPDTSVIPLNLRPSPINDLGESTETRKLVLFEGTDEYGRLKPMLGTAQDGPLEYMDEITENPMLNAVEEWEIYNTTADAHPIHLHLVHFQVINTQKFNVKQYVPKDENSIQLLGQPKPPSPENAGWKDTFIVYPGEVARVKAKFDKEGFYVWHCHILSHEDYEMMRPFYVGEMPLELVNKDLSSETDLSLTTKEESFSELYSSLKIAPNPMGDYTRIQFSVEDNTEAVLRIYDFMGRVVATPFTGKVRAGEIYQVLFKRESLAGNIYICKIETANGNSVEKMIIAD</sequence>
<evidence type="ECO:0000259" key="5">
    <source>
        <dbReference type="Pfam" id="PF07732"/>
    </source>
</evidence>
<evidence type="ECO:0000259" key="4">
    <source>
        <dbReference type="Pfam" id="PF07731"/>
    </source>
</evidence>
<proteinExistence type="predicted"/>
<name>A0ABW3NUW9_9FLAO</name>
<evidence type="ECO:0000313" key="7">
    <source>
        <dbReference type="Proteomes" id="UP001597131"/>
    </source>
</evidence>